<protein>
    <submittedName>
        <fullName evidence="2">Uncharacterized protein</fullName>
    </submittedName>
</protein>
<evidence type="ECO:0000313" key="2">
    <source>
        <dbReference type="EMBL" id="KAF2260197.1"/>
    </source>
</evidence>
<proteinExistence type="predicted"/>
<name>A0A9P4K080_9PLEO</name>
<dbReference type="EMBL" id="ML986687">
    <property type="protein sequence ID" value="KAF2260197.1"/>
    <property type="molecule type" value="Genomic_DNA"/>
</dbReference>
<evidence type="ECO:0000256" key="1">
    <source>
        <dbReference type="SAM" id="Phobius"/>
    </source>
</evidence>
<keyword evidence="1" id="KW-0472">Membrane</keyword>
<accession>A0A9P4K080</accession>
<dbReference type="OrthoDB" id="3540210at2759"/>
<dbReference type="Proteomes" id="UP000800093">
    <property type="component" value="Unassembled WGS sequence"/>
</dbReference>
<keyword evidence="3" id="KW-1185">Reference proteome</keyword>
<dbReference type="AlphaFoldDB" id="A0A9P4K080"/>
<organism evidence="2 3">
    <name type="scientific">Lojkania enalia</name>
    <dbReference type="NCBI Taxonomy" id="147567"/>
    <lineage>
        <taxon>Eukaryota</taxon>
        <taxon>Fungi</taxon>
        <taxon>Dikarya</taxon>
        <taxon>Ascomycota</taxon>
        <taxon>Pezizomycotina</taxon>
        <taxon>Dothideomycetes</taxon>
        <taxon>Pleosporomycetidae</taxon>
        <taxon>Pleosporales</taxon>
        <taxon>Pleosporales incertae sedis</taxon>
        <taxon>Lojkania</taxon>
    </lineage>
</organism>
<comment type="caution">
    <text evidence="2">The sequence shown here is derived from an EMBL/GenBank/DDBJ whole genome shotgun (WGS) entry which is preliminary data.</text>
</comment>
<evidence type="ECO:0000313" key="3">
    <source>
        <dbReference type="Proteomes" id="UP000800093"/>
    </source>
</evidence>
<feature type="transmembrane region" description="Helical" evidence="1">
    <location>
        <begin position="32"/>
        <end position="60"/>
    </location>
</feature>
<keyword evidence="1" id="KW-0812">Transmembrane</keyword>
<reference evidence="3" key="1">
    <citation type="journal article" date="2020" name="Stud. Mycol.">
        <title>101 Dothideomycetes genomes: A test case for predicting lifestyles and emergence of pathogens.</title>
        <authorList>
            <person name="Haridas S."/>
            <person name="Albert R."/>
            <person name="Binder M."/>
            <person name="Bloem J."/>
            <person name="LaButti K."/>
            <person name="Salamov A."/>
            <person name="Andreopoulos B."/>
            <person name="Baker S."/>
            <person name="Barry K."/>
            <person name="Bills G."/>
            <person name="Bluhm B."/>
            <person name="Cannon C."/>
            <person name="Castanera R."/>
            <person name="Culley D."/>
            <person name="Daum C."/>
            <person name="Ezra D."/>
            <person name="Gonzalez J."/>
            <person name="Henrissat B."/>
            <person name="Kuo A."/>
            <person name="Liang C."/>
            <person name="Lipzen A."/>
            <person name="Lutzoni F."/>
            <person name="Magnuson J."/>
            <person name="Mondo S."/>
            <person name="Nolan M."/>
            <person name="Ohm R."/>
            <person name="Pangilinan J."/>
            <person name="Park H.-J."/>
            <person name="Ramirez L."/>
            <person name="Alfaro M."/>
            <person name="Sun H."/>
            <person name="Tritt A."/>
            <person name="Yoshinaga Y."/>
            <person name="Zwiers L.-H."/>
            <person name="Turgeon B."/>
            <person name="Goodwin S."/>
            <person name="Spatafora J."/>
            <person name="Crous P."/>
            <person name="Grigoriev I."/>
        </authorList>
    </citation>
    <scope>NUCLEOTIDE SEQUENCE [LARGE SCALE GENOMIC DNA]</scope>
    <source>
        <strain evidence="3">CBS 304.66</strain>
    </source>
</reference>
<sequence length="324" mass="36515">MSNQIYTGFWVDRSRHPVLGATWTLSVDRATLLASFLSFIVTTIIVNSLFNIVVFFLYFVRPIRKTENYSSEDVALAKPGICGFLPVDPTVDSLNSLSSRQELYETIDARRYATEKYSKEPARFTTSSPFPVDALPFEIIHNTSCPFDESMCLLGANSAITFDTWFLDSHSHLGINAPPEARVEYRWCSTCTVLNVTARAQVFDDTTYEGKPISSKEPLVEVDLGGQPPFNKNHTFLYRINALDPSGYEVKYVSIVPRLLNVWDPIQPLYVPNASTTLVLIAPNNVAYEQKVFDPVFQATTAGSDPEAWFSDYRFQVIACVDRR</sequence>
<keyword evidence="1" id="KW-1133">Transmembrane helix</keyword>
<gene>
    <name evidence="2" type="ORF">CC78DRAFT_585086</name>
</gene>